<evidence type="ECO:0000313" key="2">
    <source>
        <dbReference type="Proteomes" id="UP000322245"/>
    </source>
</evidence>
<sequence length="346" mass="38449">MSASGENQHQSQDDGSIDNIIAQVERSEYNLGTVSNSFISTEGDVVHLDPVMVYTKGNLDERTGFLSPDMIAKSIDTWNNNPLYASSDNDPIERVETLEEVLDKIVFENAPPAPGESFMDLHSFEKVRLNVTVPLQTNSSEGTDEKKKPSWIVLRRYPDSELDSLAKLFGGDEDPSVAESINRTCPSLDYWPLFLAWKRGTPLGVNTDITHEGSEYFVNPACIIGNLRATGASIAESRRTDRSAPDYQNTFTTRLLEGIHHSIAESFIRDGQVMKDNDTYTSYGNDAAKSERLTLTVNAKSADVRGVPENIFIPRYPHELFEDVTKRCSTELGARPEHGNKSAWGP</sequence>
<proteinExistence type="predicted"/>
<evidence type="ECO:0000313" key="1">
    <source>
        <dbReference type="EMBL" id="TYJ52322.1"/>
    </source>
</evidence>
<accession>A0A5D3AND4</accession>
<dbReference type="Proteomes" id="UP000322245">
    <property type="component" value="Unassembled WGS sequence"/>
</dbReference>
<protein>
    <submittedName>
        <fullName evidence="1">Uncharacterized protein</fullName>
    </submittedName>
</protein>
<gene>
    <name evidence="1" type="ORF">B9479_007080</name>
</gene>
<dbReference type="AlphaFoldDB" id="A0A5D3AND4"/>
<name>A0A5D3AND4_9TREE</name>
<comment type="caution">
    <text evidence="1">The sequence shown here is derived from an EMBL/GenBank/DDBJ whole genome shotgun (WGS) entry which is preliminary data.</text>
</comment>
<keyword evidence="2" id="KW-1185">Reference proteome</keyword>
<reference evidence="1 2" key="1">
    <citation type="submission" date="2017-05" db="EMBL/GenBank/DDBJ databases">
        <title>The Genome Sequence of Tsuchiyaea wingfieldii DSM 27421.</title>
        <authorList>
            <person name="Cuomo C."/>
            <person name="Passer A."/>
            <person name="Billmyre B."/>
            <person name="Heitman J."/>
        </authorList>
    </citation>
    <scope>NUCLEOTIDE SEQUENCE [LARGE SCALE GENOMIC DNA]</scope>
    <source>
        <strain evidence="1 2">DSM 27421</strain>
    </source>
</reference>
<organism evidence="1 2">
    <name type="scientific">Cryptococcus floricola</name>
    <dbReference type="NCBI Taxonomy" id="2591691"/>
    <lineage>
        <taxon>Eukaryota</taxon>
        <taxon>Fungi</taxon>
        <taxon>Dikarya</taxon>
        <taxon>Basidiomycota</taxon>
        <taxon>Agaricomycotina</taxon>
        <taxon>Tremellomycetes</taxon>
        <taxon>Tremellales</taxon>
        <taxon>Cryptococcaceae</taxon>
        <taxon>Cryptococcus</taxon>
    </lineage>
</organism>
<dbReference type="EMBL" id="NIDF01000141">
    <property type="protein sequence ID" value="TYJ52322.1"/>
    <property type="molecule type" value="Genomic_DNA"/>
</dbReference>